<comment type="subcellular location">
    <subcellularLocation>
        <location evidence="1">Membrane</location>
        <topology evidence="1">Multi-pass membrane protein</topology>
    </subcellularLocation>
</comment>
<keyword evidence="4 5" id="KW-0472">Membrane</keyword>
<feature type="transmembrane region" description="Helical" evidence="5">
    <location>
        <begin position="6"/>
        <end position="25"/>
    </location>
</feature>
<keyword evidence="2 5" id="KW-0812">Transmembrane</keyword>
<evidence type="ECO:0008006" key="8">
    <source>
        <dbReference type="Google" id="ProtNLM"/>
    </source>
</evidence>
<dbReference type="InterPro" id="IPR006603">
    <property type="entry name" value="PQ-loop_rpt"/>
</dbReference>
<name>A0ABP9XT39_9FUNG</name>
<dbReference type="SMART" id="SM00679">
    <property type="entry name" value="CTNS"/>
    <property type="match status" value="1"/>
</dbReference>
<dbReference type="Proteomes" id="UP001476247">
    <property type="component" value="Unassembled WGS sequence"/>
</dbReference>
<reference evidence="6 7" key="1">
    <citation type="submission" date="2024-04" db="EMBL/GenBank/DDBJ databases">
        <title>genome sequences of Mucor flavus KT1a and Helicostylum pulchrum KT1b strains isolation_sourced from the surface of a dry-aged beef.</title>
        <authorList>
            <person name="Toyotome T."/>
            <person name="Hosono M."/>
            <person name="Torimaru M."/>
            <person name="Fukuda K."/>
            <person name="Mikami N."/>
        </authorList>
    </citation>
    <scope>NUCLEOTIDE SEQUENCE [LARGE SCALE GENOMIC DNA]</scope>
    <source>
        <strain evidence="6 7">KT1b</strain>
    </source>
</reference>
<dbReference type="Gene3D" id="1.20.1280.290">
    <property type="match status" value="1"/>
</dbReference>
<feature type="transmembrane region" description="Helical" evidence="5">
    <location>
        <begin position="154"/>
        <end position="177"/>
    </location>
</feature>
<sequence length="187" mass="21593">MTGQFLLALWYTMADICLIWQVIYYKQTVTPNEPEMISLAMETVVERPKESVLWINIIGFTTLISTTLISVYAYTVVPNDARDDSIRLMPQIMGWSSAILYVGSRLPQIIKNWRQQSTDGLSPGMFICAIFGNVFFTLSIFLKSTEPRYITVNLSWIIGSLGTVIFDFMIFLQFYVFNRRNLKRRAD</sequence>
<dbReference type="Pfam" id="PF04193">
    <property type="entry name" value="PQ-loop"/>
    <property type="match status" value="1"/>
</dbReference>
<feature type="transmembrane region" description="Helical" evidence="5">
    <location>
        <begin position="51"/>
        <end position="74"/>
    </location>
</feature>
<keyword evidence="3 5" id="KW-1133">Transmembrane helix</keyword>
<evidence type="ECO:0000256" key="3">
    <source>
        <dbReference type="ARBA" id="ARBA00022989"/>
    </source>
</evidence>
<evidence type="ECO:0000256" key="4">
    <source>
        <dbReference type="ARBA" id="ARBA00023136"/>
    </source>
</evidence>
<dbReference type="InterPro" id="IPR051415">
    <property type="entry name" value="LAAT-1"/>
</dbReference>
<accession>A0ABP9XT39</accession>
<evidence type="ECO:0000256" key="5">
    <source>
        <dbReference type="SAM" id="Phobius"/>
    </source>
</evidence>
<comment type="caution">
    <text evidence="6">The sequence shown here is derived from an EMBL/GenBank/DDBJ whole genome shotgun (WGS) entry which is preliminary data.</text>
</comment>
<organism evidence="6 7">
    <name type="scientific">Helicostylum pulchrum</name>
    <dbReference type="NCBI Taxonomy" id="562976"/>
    <lineage>
        <taxon>Eukaryota</taxon>
        <taxon>Fungi</taxon>
        <taxon>Fungi incertae sedis</taxon>
        <taxon>Mucoromycota</taxon>
        <taxon>Mucoromycotina</taxon>
        <taxon>Mucoromycetes</taxon>
        <taxon>Mucorales</taxon>
        <taxon>Mucorineae</taxon>
        <taxon>Mucoraceae</taxon>
        <taxon>Helicostylum</taxon>
    </lineage>
</organism>
<proteinExistence type="predicted"/>
<gene>
    <name evidence="6" type="ORF">HPULCUR_003344</name>
</gene>
<dbReference type="EMBL" id="BAABUJ010000009">
    <property type="protein sequence ID" value="GAA5797946.1"/>
    <property type="molecule type" value="Genomic_DNA"/>
</dbReference>
<protein>
    <recommendedName>
        <fullName evidence="8">PQ-loop-domain-containing protein</fullName>
    </recommendedName>
</protein>
<evidence type="ECO:0000256" key="2">
    <source>
        <dbReference type="ARBA" id="ARBA00022692"/>
    </source>
</evidence>
<dbReference type="PANTHER" id="PTHR16201">
    <property type="entry name" value="SEVEN TRANSMEMBRANE PROTEIN 1-RELATED"/>
    <property type="match status" value="1"/>
</dbReference>
<feature type="transmembrane region" description="Helical" evidence="5">
    <location>
        <begin position="124"/>
        <end position="142"/>
    </location>
</feature>
<evidence type="ECO:0000313" key="7">
    <source>
        <dbReference type="Proteomes" id="UP001476247"/>
    </source>
</evidence>
<evidence type="ECO:0000313" key="6">
    <source>
        <dbReference type="EMBL" id="GAA5797946.1"/>
    </source>
</evidence>
<keyword evidence="7" id="KW-1185">Reference proteome</keyword>
<evidence type="ECO:0000256" key="1">
    <source>
        <dbReference type="ARBA" id="ARBA00004141"/>
    </source>
</evidence>